<evidence type="ECO:0000259" key="4">
    <source>
        <dbReference type="Pfam" id="PF00931"/>
    </source>
</evidence>
<dbReference type="GO" id="GO:0006952">
    <property type="term" value="P:defense response"/>
    <property type="evidence" value="ECO:0007669"/>
    <property type="project" value="UniProtKB-KW"/>
</dbReference>
<dbReference type="PRINTS" id="PR00364">
    <property type="entry name" value="DISEASERSIST"/>
</dbReference>
<dbReference type="Pfam" id="PF23559">
    <property type="entry name" value="WHD_DRP"/>
    <property type="match status" value="1"/>
</dbReference>
<dbReference type="InterPro" id="IPR002182">
    <property type="entry name" value="NB-ARC"/>
</dbReference>
<dbReference type="Gene3D" id="1.10.8.430">
    <property type="entry name" value="Helical domain of apoptotic protease-activating factors"/>
    <property type="match status" value="1"/>
</dbReference>
<feature type="domain" description="Disease resistance protein winged helix" evidence="6">
    <location>
        <begin position="415"/>
        <end position="486"/>
    </location>
</feature>
<dbReference type="GO" id="GO:0043531">
    <property type="term" value="F:ADP binding"/>
    <property type="evidence" value="ECO:0007669"/>
    <property type="project" value="InterPro"/>
</dbReference>
<dbReference type="InterPro" id="IPR044974">
    <property type="entry name" value="Disease_R_plants"/>
</dbReference>
<dbReference type="SUPFAM" id="SSF52058">
    <property type="entry name" value="L domain-like"/>
    <property type="match status" value="1"/>
</dbReference>
<dbReference type="InterPro" id="IPR058922">
    <property type="entry name" value="WHD_DRP"/>
</dbReference>
<dbReference type="Pfam" id="PF18052">
    <property type="entry name" value="Rx_N"/>
    <property type="match status" value="1"/>
</dbReference>
<dbReference type="PANTHER" id="PTHR23155:SF1205">
    <property type="entry name" value="DISEASE RESISTANCE PROTEIN RPM1"/>
    <property type="match status" value="1"/>
</dbReference>
<sequence>MVDPEITGGIAASTLSFLLVKLDAFAIREWKLQENIKKSVQNLGCELRNIQAMLRDADSKEEHSHQFTLWIKEVRDQAYAIEDALDLFKLKQESVWRRLKLRHSINDLIQDIERSLQNIQRTKERYRSMASYSTNAGNNTYLHVRVAPLFIGNVDTVGIEEPTNKLVSWALEPKQRLEVMFVVGMAGLGKTTLVHSVYESVKQNFDCHVWITASKSKTKLDILRTLLVEKFGCTITQGGDVVALTHKLRKFLHNKRYVIVLDDLWVKDVWESIRLALPNGKDSRIIITTRRGDIANSWRDDDSVDIHMLQPLSPERAEKLFYKKAFSRNGRCPSGLEEVSKSILQKCDGLPLGIIEIGRLLSIKAPTKNEWKILHDSLESELRGSGGLSNITKVLSASYNDLPFHLKYCFLYMSIFPETSPVKRRRLIRLWIAEGFVIEKGGKTSEEVGEEYLNELIDRSLIKVNEMDFEGRPKSVGVHSLMLKMILSVSREENFCSVCTGSERNLIEKTRRLSIQKEDFDVSQDLPCVRTFFSFGIGKVKIGSNFKLLKVLDIQGTPLEEFPGVIKDLLLLRYLSLRNTNIRSIPGTLGDLHHLETLDLKQTLVTKVPKAVLQLEKLRHLLVYRYNMESALPFDIVQGFKAPKRIGALKNLQKLSFVKVSGQHRMIQGLDNLTQLRKLGIVELAKERGASLCLSIEKMPNLHSLNVTSLNKEEPLELDAMTNPPPLLQRLYLKGPLNRFPQWATSLHDLERIRLKWSSLTENPIAALQNLPNLTELQLLDAYTGTQLDFNSGKFPKLKILDLQQLEQVRSIMMEEGTLPCLQKLIISHCSRLVQVPRGIDKLIHLQMLLLYDMPGTFVTGLRKNGGQFRRLVHHIPCIHSYNQAQLEDLS</sequence>
<dbReference type="Proteomes" id="UP000288805">
    <property type="component" value="Unassembled WGS sequence"/>
</dbReference>
<dbReference type="Gene3D" id="1.10.10.10">
    <property type="entry name" value="Winged helix-like DNA-binding domain superfamily/Winged helix DNA-binding domain"/>
    <property type="match status" value="1"/>
</dbReference>
<dbReference type="InterPro" id="IPR038005">
    <property type="entry name" value="RX-like_CC"/>
</dbReference>
<dbReference type="SUPFAM" id="SSF52540">
    <property type="entry name" value="P-loop containing nucleoside triphosphate hydrolases"/>
    <property type="match status" value="1"/>
</dbReference>
<dbReference type="InterPro" id="IPR032675">
    <property type="entry name" value="LRR_dom_sf"/>
</dbReference>
<dbReference type="InterPro" id="IPR055414">
    <property type="entry name" value="LRR_R13L4/SHOC2-like"/>
</dbReference>
<evidence type="ECO:0000259" key="5">
    <source>
        <dbReference type="Pfam" id="PF18052"/>
    </source>
</evidence>
<dbReference type="InterPro" id="IPR036388">
    <property type="entry name" value="WH-like_DNA-bd_sf"/>
</dbReference>
<proteinExistence type="predicted"/>
<evidence type="ECO:0000313" key="9">
    <source>
        <dbReference type="Proteomes" id="UP000288805"/>
    </source>
</evidence>
<dbReference type="Gene3D" id="1.20.5.4130">
    <property type="match status" value="1"/>
</dbReference>
<dbReference type="Pfam" id="PF23598">
    <property type="entry name" value="LRR_14"/>
    <property type="match status" value="1"/>
</dbReference>
<dbReference type="InterPro" id="IPR041118">
    <property type="entry name" value="Rx_N"/>
</dbReference>
<feature type="domain" description="Disease resistance R13L4/SHOC-2-like LRR" evidence="7">
    <location>
        <begin position="533"/>
        <end position="846"/>
    </location>
</feature>
<feature type="domain" description="Disease resistance N-terminal" evidence="5">
    <location>
        <begin position="15"/>
        <end position="93"/>
    </location>
</feature>
<dbReference type="InterPro" id="IPR042197">
    <property type="entry name" value="Apaf_helical"/>
</dbReference>
<keyword evidence="2" id="KW-0547">Nucleotide-binding</keyword>
<evidence type="ECO:0000256" key="3">
    <source>
        <dbReference type="ARBA" id="ARBA00022821"/>
    </source>
</evidence>
<dbReference type="EMBL" id="QGNW01000069">
    <property type="protein sequence ID" value="RVX02655.1"/>
    <property type="molecule type" value="Genomic_DNA"/>
</dbReference>
<dbReference type="PANTHER" id="PTHR23155">
    <property type="entry name" value="DISEASE RESISTANCE PROTEIN RP"/>
    <property type="match status" value="1"/>
</dbReference>
<accession>A0A438J120</accession>
<dbReference type="AlphaFoldDB" id="A0A438J120"/>
<dbReference type="FunFam" id="1.10.10.10:FF:000322">
    <property type="entry name" value="Probable disease resistance protein At1g63360"/>
    <property type="match status" value="1"/>
</dbReference>
<evidence type="ECO:0000259" key="6">
    <source>
        <dbReference type="Pfam" id="PF23559"/>
    </source>
</evidence>
<dbReference type="Gene3D" id="3.40.50.300">
    <property type="entry name" value="P-loop containing nucleotide triphosphate hydrolases"/>
    <property type="match status" value="1"/>
</dbReference>
<protein>
    <submittedName>
        <fullName evidence="8">Disease resistance protein RPM1</fullName>
    </submittedName>
</protein>
<dbReference type="InterPro" id="IPR027417">
    <property type="entry name" value="P-loop_NTPase"/>
</dbReference>
<evidence type="ECO:0000256" key="1">
    <source>
        <dbReference type="ARBA" id="ARBA00022737"/>
    </source>
</evidence>
<name>A0A438J120_VITVI</name>
<dbReference type="GO" id="GO:0051707">
    <property type="term" value="P:response to other organism"/>
    <property type="evidence" value="ECO:0007669"/>
    <property type="project" value="UniProtKB-ARBA"/>
</dbReference>
<reference evidence="8 9" key="1">
    <citation type="journal article" date="2018" name="PLoS Genet.">
        <title>Population sequencing reveals clonal diversity and ancestral inbreeding in the grapevine cultivar Chardonnay.</title>
        <authorList>
            <person name="Roach M.J."/>
            <person name="Johnson D.L."/>
            <person name="Bohlmann J."/>
            <person name="van Vuuren H.J."/>
            <person name="Jones S.J."/>
            <person name="Pretorius I.S."/>
            <person name="Schmidt S.A."/>
            <person name="Borneman A.R."/>
        </authorList>
    </citation>
    <scope>NUCLEOTIDE SEQUENCE [LARGE SCALE GENOMIC DNA]</scope>
    <source>
        <strain evidence="9">cv. Chardonnay</strain>
        <tissue evidence="8">Leaf</tissue>
    </source>
</reference>
<keyword evidence="1" id="KW-0677">Repeat</keyword>
<organism evidence="8 9">
    <name type="scientific">Vitis vinifera</name>
    <name type="common">Grape</name>
    <dbReference type="NCBI Taxonomy" id="29760"/>
    <lineage>
        <taxon>Eukaryota</taxon>
        <taxon>Viridiplantae</taxon>
        <taxon>Streptophyta</taxon>
        <taxon>Embryophyta</taxon>
        <taxon>Tracheophyta</taxon>
        <taxon>Spermatophyta</taxon>
        <taxon>Magnoliopsida</taxon>
        <taxon>eudicotyledons</taxon>
        <taxon>Gunneridae</taxon>
        <taxon>Pentapetalae</taxon>
        <taxon>rosids</taxon>
        <taxon>Vitales</taxon>
        <taxon>Vitaceae</taxon>
        <taxon>Viteae</taxon>
        <taxon>Vitis</taxon>
    </lineage>
</organism>
<dbReference type="CDD" id="cd14798">
    <property type="entry name" value="RX-CC_like"/>
    <property type="match status" value="1"/>
</dbReference>
<feature type="domain" description="NB-ARC" evidence="4">
    <location>
        <begin position="161"/>
        <end position="329"/>
    </location>
</feature>
<dbReference type="Gene3D" id="3.80.10.10">
    <property type="entry name" value="Ribonuclease Inhibitor"/>
    <property type="match status" value="1"/>
</dbReference>
<evidence type="ECO:0000313" key="8">
    <source>
        <dbReference type="EMBL" id="RVX02655.1"/>
    </source>
</evidence>
<gene>
    <name evidence="8" type="primary">RPM1_32</name>
    <name evidence="8" type="ORF">CK203_016429</name>
</gene>
<comment type="caution">
    <text evidence="8">The sequence shown here is derived from an EMBL/GenBank/DDBJ whole genome shotgun (WGS) entry which is preliminary data.</text>
</comment>
<evidence type="ECO:0000256" key="2">
    <source>
        <dbReference type="ARBA" id="ARBA00022741"/>
    </source>
</evidence>
<keyword evidence="3" id="KW-0611">Plant defense</keyword>
<dbReference type="Pfam" id="PF00931">
    <property type="entry name" value="NB-ARC"/>
    <property type="match status" value="1"/>
</dbReference>
<evidence type="ECO:0000259" key="7">
    <source>
        <dbReference type="Pfam" id="PF23598"/>
    </source>
</evidence>